<reference evidence="2 3" key="1">
    <citation type="journal article" date="2013" name="Proc. Natl. Acad. Sci. U.S.A.">
        <title>Fine-scale variation in meiotic recombination in Mimulus inferred from population shotgun sequencing.</title>
        <authorList>
            <person name="Hellsten U."/>
            <person name="Wright K.M."/>
            <person name="Jenkins J."/>
            <person name="Shu S."/>
            <person name="Yuan Y."/>
            <person name="Wessler S.R."/>
            <person name="Schmutz J."/>
            <person name="Willis J.H."/>
            <person name="Rokhsar D.S."/>
        </authorList>
    </citation>
    <scope>NUCLEOTIDE SEQUENCE [LARGE SCALE GENOMIC DNA]</scope>
    <source>
        <strain evidence="3">cv. DUN x IM62</strain>
    </source>
</reference>
<sequence length="625" mass="68447">MADIVRMGRPHSKAPNASHHNIQDQWEASSGQPVPTTEDWPSIEKPAPTNLISIPEYSVDSELHAEASGLSSDSINHQSEADEIRKIDDTSRKIPEDVPRGASVFEDDLFKKTVGSYQSEGCDFEYHEKAHEFEHHERDHDFEHHERDPEFEHHEDEEVGASVSSVAKNLQQLSVTKENRGFSYVGNAPSVVIPDHLQVQIADCSHLSFGSFGAAKPSGTKTSMLVKNNLEEAHREADISSAEHLDTSLFGRNGASGENYDVSSVSQRDELLKPESAQVTHGSQYTFPSNAGYSTFDDAQHLHAAFNQRSSQMQNVAPFSNVMHSHANSLPGSLLNANVQPTRESDLHYSPFSATQSMSAKYGNAVSSMGVSALPMPEALKTVGLSSSQPGQQAISGHALPQQVALHPQYSQTNLPMGQFPNMIGYPFLPQSYTYMPSAFQQSLAGSSAYHQSLAALLPQYKSSASSISSLPQSASGYGGFGNNTSIPGNYQMNPQSAAPLSESALSYDDVLNAQYKERSHLLSLQQQSENSPVWLQGHNSRTMSGVPASTLYNLQAQQTNQQLGGFRQGQAPHQQQQQQQSQNYGNPNYYHSQTGMSLDQLQNPRDVSGSQGQPKQSQMWPNNY</sequence>
<feature type="compositionally biased region" description="Basic and acidic residues" evidence="1">
    <location>
        <begin position="79"/>
        <end position="99"/>
    </location>
</feature>
<dbReference type="EMBL" id="KI630264">
    <property type="protein sequence ID" value="EYU43283.1"/>
    <property type="molecule type" value="Genomic_DNA"/>
</dbReference>
<keyword evidence="3" id="KW-1185">Reference proteome</keyword>
<feature type="region of interest" description="Disordered" evidence="1">
    <location>
        <begin position="1"/>
        <end position="49"/>
    </location>
</feature>
<evidence type="ECO:0000256" key="1">
    <source>
        <dbReference type="SAM" id="MobiDB-lite"/>
    </source>
</evidence>
<evidence type="ECO:0008006" key="4">
    <source>
        <dbReference type="Google" id="ProtNLM"/>
    </source>
</evidence>
<proteinExistence type="predicted"/>
<dbReference type="PANTHER" id="PTHR46445:SF3">
    <property type="entry name" value="RNA POLYMERASE II DEGRADATION FACTOR-LIKE PROTEIN (DUF1296)-RELATED"/>
    <property type="match status" value="1"/>
</dbReference>
<feature type="compositionally biased region" description="Low complexity" evidence="1">
    <location>
        <begin position="569"/>
        <end position="583"/>
    </location>
</feature>
<feature type="region of interest" description="Disordered" evidence="1">
    <location>
        <begin position="250"/>
        <end position="283"/>
    </location>
</feature>
<organism evidence="2 3">
    <name type="scientific">Erythranthe guttata</name>
    <name type="common">Yellow monkey flower</name>
    <name type="synonym">Mimulus guttatus</name>
    <dbReference type="NCBI Taxonomy" id="4155"/>
    <lineage>
        <taxon>Eukaryota</taxon>
        <taxon>Viridiplantae</taxon>
        <taxon>Streptophyta</taxon>
        <taxon>Embryophyta</taxon>
        <taxon>Tracheophyta</taxon>
        <taxon>Spermatophyta</taxon>
        <taxon>Magnoliopsida</taxon>
        <taxon>eudicotyledons</taxon>
        <taxon>Gunneridae</taxon>
        <taxon>Pentapetalae</taxon>
        <taxon>asterids</taxon>
        <taxon>lamiids</taxon>
        <taxon>Lamiales</taxon>
        <taxon>Phrymaceae</taxon>
        <taxon>Erythranthe</taxon>
    </lineage>
</organism>
<dbReference type="PANTHER" id="PTHR46445">
    <property type="entry name" value="RNA POLYMERASE II DEGRADATION FACTOR-LIKE PROTEIN (DUF1296)"/>
    <property type="match status" value="1"/>
</dbReference>
<name>A0A022RU47_ERYGU</name>
<feature type="region of interest" description="Disordered" evidence="1">
    <location>
        <begin position="64"/>
        <end position="99"/>
    </location>
</feature>
<feature type="compositionally biased region" description="Polar residues" evidence="1">
    <location>
        <begin position="18"/>
        <end position="35"/>
    </location>
</feature>
<feature type="compositionally biased region" description="Basic and acidic residues" evidence="1">
    <location>
        <begin position="136"/>
        <end position="156"/>
    </location>
</feature>
<feature type="region of interest" description="Disordered" evidence="1">
    <location>
        <begin position="566"/>
        <end position="625"/>
    </location>
</feature>
<feature type="region of interest" description="Disordered" evidence="1">
    <location>
        <begin position="136"/>
        <end position="163"/>
    </location>
</feature>
<dbReference type="eggNOG" id="ENOG502QRB3">
    <property type="taxonomic scope" value="Eukaryota"/>
</dbReference>
<evidence type="ECO:0000313" key="3">
    <source>
        <dbReference type="Proteomes" id="UP000030748"/>
    </source>
</evidence>
<gene>
    <name evidence="2" type="ORF">MIMGU_mgv1a002920mg</name>
</gene>
<protein>
    <recommendedName>
        <fullName evidence="4">GBF-interacting protein 1 N-terminal domain-containing protein</fullName>
    </recommendedName>
</protein>
<dbReference type="AlphaFoldDB" id="A0A022RU47"/>
<dbReference type="STRING" id="4155.A0A022RU47"/>
<feature type="compositionally biased region" description="Polar residues" evidence="1">
    <location>
        <begin position="69"/>
        <end position="78"/>
    </location>
</feature>
<evidence type="ECO:0000313" key="2">
    <source>
        <dbReference type="EMBL" id="EYU43283.1"/>
    </source>
</evidence>
<accession>A0A022RU47</accession>
<dbReference type="Proteomes" id="UP000030748">
    <property type="component" value="Unassembled WGS sequence"/>
</dbReference>
<feature type="compositionally biased region" description="Polar residues" evidence="1">
    <location>
        <begin position="584"/>
        <end position="625"/>
    </location>
</feature>